<accession>A0A8H4LQJ7</accession>
<keyword evidence="4" id="KW-0238">DNA-binding</keyword>
<evidence type="ECO:0000256" key="2">
    <source>
        <dbReference type="ARBA" id="ARBA00022833"/>
    </source>
</evidence>
<organism evidence="7 8">
    <name type="scientific">Fusarium albosuccineum</name>
    <dbReference type="NCBI Taxonomy" id="1237068"/>
    <lineage>
        <taxon>Eukaryota</taxon>
        <taxon>Fungi</taxon>
        <taxon>Dikarya</taxon>
        <taxon>Ascomycota</taxon>
        <taxon>Pezizomycotina</taxon>
        <taxon>Sordariomycetes</taxon>
        <taxon>Hypocreomycetidae</taxon>
        <taxon>Hypocreales</taxon>
        <taxon>Nectriaceae</taxon>
        <taxon>Fusarium</taxon>
        <taxon>Fusarium decemcellulare species complex</taxon>
    </lineage>
</organism>
<sequence length="377" mass="42643">MTHSEPTVRHAVLAISSLYEGFDPVRADEPRTDRFAVSHYNKAISLLANDSEPNMNNVLVVCVLFVCIELLRGNREAAISHASHGVHLLNTLGHNLRLATIFSQIGIFPPFFVKEGVDFPLLLRNTGTDESNPVFFSTSEAQLALDDLCIRTLRLIRAGNPYRLDEVQGAPPQDLYDWQSRAMADLEAWDKAFANFQATRLAPNKHDTTSLALKIRERLTKIWLANCFTRGEIGYDESKDDFAELVGWARAAADKLDAIKMTPAKFTFDTGFNPLMHFIVHRCRILRIRLEALDLMQRLSSQRESMWDASLMYDMSRRIVEVEHDIDLDGDYDLNDETVPPDLKRPNEECLLRLSASCDYEPQPQSLTAKFSLGEGA</sequence>
<keyword evidence="6" id="KW-0539">Nucleus</keyword>
<dbReference type="InterPro" id="IPR052360">
    <property type="entry name" value="Transcr_Regulatory_Proteins"/>
</dbReference>
<dbReference type="PANTHER" id="PTHR36206:SF16">
    <property type="entry name" value="TRANSCRIPTION FACTOR DOMAIN-CONTAINING PROTEIN-RELATED"/>
    <property type="match status" value="1"/>
</dbReference>
<evidence type="ECO:0000313" key="7">
    <source>
        <dbReference type="EMBL" id="KAF4472632.1"/>
    </source>
</evidence>
<evidence type="ECO:0000256" key="5">
    <source>
        <dbReference type="ARBA" id="ARBA00023163"/>
    </source>
</evidence>
<dbReference type="Proteomes" id="UP000554235">
    <property type="component" value="Unassembled WGS sequence"/>
</dbReference>
<dbReference type="GO" id="GO:0046872">
    <property type="term" value="F:metal ion binding"/>
    <property type="evidence" value="ECO:0007669"/>
    <property type="project" value="UniProtKB-KW"/>
</dbReference>
<evidence type="ECO:0000256" key="3">
    <source>
        <dbReference type="ARBA" id="ARBA00023015"/>
    </source>
</evidence>
<evidence type="ECO:0000313" key="8">
    <source>
        <dbReference type="Proteomes" id="UP000554235"/>
    </source>
</evidence>
<keyword evidence="3" id="KW-0805">Transcription regulation</keyword>
<dbReference type="AlphaFoldDB" id="A0A8H4LQJ7"/>
<name>A0A8H4LQJ7_9HYPO</name>
<keyword evidence="2" id="KW-0862">Zinc</keyword>
<keyword evidence="5" id="KW-0804">Transcription</keyword>
<comment type="caution">
    <text evidence="7">The sequence shown here is derived from an EMBL/GenBank/DDBJ whole genome shotgun (WGS) entry which is preliminary data.</text>
</comment>
<dbReference type="EMBL" id="JAADYS010000055">
    <property type="protein sequence ID" value="KAF4472632.1"/>
    <property type="molecule type" value="Genomic_DNA"/>
</dbReference>
<dbReference type="PANTHER" id="PTHR36206">
    <property type="entry name" value="ASPERCRYPTIN BIOSYNTHESIS CLUSTER-SPECIFIC TRANSCRIPTION REGULATOR ATNN-RELATED"/>
    <property type="match status" value="1"/>
</dbReference>
<protein>
    <submittedName>
        <fullName evidence="7">Transcriptional regulatory moc3</fullName>
    </submittedName>
</protein>
<keyword evidence="8" id="KW-1185">Reference proteome</keyword>
<reference evidence="7 8" key="1">
    <citation type="submission" date="2020-01" db="EMBL/GenBank/DDBJ databases">
        <title>Identification and distribution of gene clusters putatively required for synthesis of sphingolipid metabolism inhibitors in phylogenetically diverse species of the filamentous fungus Fusarium.</title>
        <authorList>
            <person name="Kim H.-S."/>
            <person name="Busman M."/>
            <person name="Brown D.W."/>
            <person name="Divon H."/>
            <person name="Uhlig S."/>
            <person name="Proctor R.H."/>
        </authorList>
    </citation>
    <scope>NUCLEOTIDE SEQUENCE [LARGE SCALE GENOMIC DNA]</scope>
    <source>
        <strain evidence="7 8">NRRL 20459</strain>
    </source>
</reference>
<proteinExistence type="predicted"/>
<evidence type="ECO:0000256" key="1">
    <source>
        <dbReference type="ARBA" id="ARBA00022723"/>
    </source>
</evidence>
<evidence type="ECO:0000256" key="4">
    <source>
        <dbReference type="ARBA" id="ARBA00023125"/>
    </source>
</evidence>
<dbReference type="OrthoDB" id="2593732at2759"/>
<keyword evidence="1" id="KW-0479">Metal-binding</keyword>
<dbReference type="GO" id="GO:0003677">
    <property type="term" value="F:DNA binding"/>
    <property type="evidence" value="ECO:0007669"/>
    <property type="project" value="UniProtKB-KW"/>
</dbReference>
<gene>
    <name evidence="7" type="ORF">FALBO_471</name>
</gene>
<evidence type="ECO:0000256" key="6">
    <source>
        <dbReference type="ARBA" id="ARBA00023242"/>
    </source>
</evidence>